<gene>
    <name evidence="1" type="ORF">IAB68_00425</name>
</gene>
<dbReference type="AlphaFoldDB" id="A0A9D1IPG8"/>
<name>A0A9D1IPG8_9FIRM</name>
<reference evidence="1" key="2">
    <citation type="journal article" date="2021" name="PeerJ">
        <title>Extensive microbial diversity within the chicken gut microbiome revealed by metagenomics and culture.</title>
        <authorList>
            <person name="Gilroy R."/>
            <person name="Ravi A."/>
            <person name="Getino M."/>
            <person name="Pursley I."/>
            <person name="Horton D.L."/>
            <person name="Alikhan N.F."/>
            <person name="Baker D."/>
            <person name="Gharbi K."/>
            <person name="Hall N."/>
            <person name="Watson M."/>
            <person name="Adriaenssens E.M."/>
            <person name="Foster-Nyarko E."/>
            <person name="Jarju S."/>
            <person name="Secka A."/>
            <person name="Antonio M."/>
            <person name="Oren A."/>
            <person name="Chaudhuri R.R."/>
            <person name="La Ragione R."/>
            <person name="Hildebrand F."/>
            <person name="Pallen M.J."/>
        </authorList>
    </citation>
    <scope>NUCLEOTIDE SEQUENCE</scope>
    <source>
        <strain evidence="1">CHK193-30670</strain>
    </source>
</reference>
<comment type="caution">
    <text evidence="1">The sequence shown here is derived from an EMBL/GenBank/DDBJ whole genome shotgun (WGS) entry which is preliminary data.</text>
</comment>
<proteinExistence type="predicted"/>
<evidence type="ECO:0000313" key="2">
    <source>
        <dbReference type="Proteomes" id="UP000824074"/>
    </source>
</evidence>
<protein>
    <submittedName>
        <fullName evidence="1">Uncharacterized protein</fullName>
    </submittedName>
</protein>
<dbReference type="EMBL" id="DVMT01000005">
    <property type="protein sequence ID" value="HIU39754.1"/>
    <property type="molecule type" value="Genomic_DNA"/>
</dbReference>
<sequence>MEDKIYNLAKDIISIKTKKDEFVPKLITFEEEKRMTCEFYKKFFNNKKNNEIDLLDSKISYRKNKDLKDFNGRVFYGTLNNIIELPLENNIKTTTGMVHEKAHAYQDFIYKNEFIPSFFEILFSYYYDNEYNGLF</sequence>
<reference evidence="1" key="1">
    <citation type="submission" date="2020-10" db="EMBL/GenBank/DDBJ databases">
        <authorList>
            <person name="Gilroy R."/>
        </authorList>
    </citation>
    <scope>NUCLEOTIDE SEQUENCE</scope>
    <source>
        <strain evidence="1">CHK193-30670</strain>
    </source>
</reference>
<feature type="non-terminal residue" evidence="1">
    <location>
        <position position="135"/>
    </location>
</feature>
<organism evidence="1 2">
    <name type="scientific">Candidatus Aphodocola excrementigallinarum</name>
    <dbReference type="NCBI Taxonomy" id="2840670"/>
    <lineage>
        <taxon>Bacteria</taxon>
        <taxon>Bacillati</taxon>
        <taxon>Bacillota</taxon>
        <taxon>Bacilli</taxon>
        <taxon>Candidatus Aphodocola</taxon>
    </lineage>
</organism>
<evidence type="ECO:0000313" key="1">
    <source>
        <dbReference type="EMBL" id="HIU39754.1"/>
    </source>
</evidence>
<accession>A0A9D1IPG8</accession>
<dbReference type="Proteomes" id="UP000824074">
    <property type="component" value="Unassembled WGS sequence"/>
</dbReference>